<evidence type="ECO:0000256" key="2">
    <source>
        <dbReference type="ARBA" id="ARBA00011245"/>
    </source>
</evidence>
<keyword evidence="5" id="KW-1185">Reference proteome</keyword>
<evidence type="ECO:0000313" key="5">
    <source>
        <dbReference type="Proteomes" id="UP000008718"/>
    </source>
</evidence>
<dbReference type="OrthoDB" id="9808779at2"/>
<dbReference type="EMBL" id="CP002345">
    <property type="protein sequence ID" value="ADQ79070.1"/>
    <property type="molecule type" value="Genomic_DNA"/>
</dbReference>
<protein>
    <submittedName>
        <fullName evidence="4">Aldose 1-epimerase</fullName>
    </submittedName>
</protein>
<dbReference type="HOGENOM" id="CLU_052486_2_0_10"/>
<dbReference type="RefSeq" id="WP_013444439.1">
    <property type="nucleotide sequence ID" value="NC_014734.1"/>
</dbReference>
<dbReference type="InterPro" id="IPR008183">
    <property type="entry name" value="Aldose_1/G6P_1-epimerase"/>
</dbReference>
<comment type="subunit">
    <text evidence="2">Monomer.</text>
</comment>
<dbReference type="GO" id="GO:0005975">
    <property type="term" value="P:carbohydrate metabolic process"/>
    <property type="evidence" value="ECO:0007669"/>
    <property type="project" value="InterPro"/>
</dbReference>
<keyword evidence="3" id="KW-0106">Calcium</keyword>
<reference evidence="4 5" key="2">
    <citation type="journal article" date="2011" name="Stand. Genomic Sci.">
        <title>Complete genome sequence of Paludibacter propionicigenes type strain (WB4).</title>
        <authorList>
            <person name="Gronow S."/>
            <person name="Munk C."/>
            <person name="Lapidus A."/>
            <person name="Nolan M."/>
            <person name="Lucas S."/>
            <person name="Hammon N."/>
            <person name="Deshpande S."/>
            <person name="Cheng J.F."/>
            <person name="Tapia R."/>
            <person name="Han C."/>
            <person name="Goodwin L."/>
            <person name="Pitluck S."/>
            <person name="Liolios K."/>
            <person name="Ivanova N."/>
            <person name="Mavromatis K."/>
            <person name="Mikhailova N."/>
            <person name="Pati A."/>
            <person name="Chen A."/>
            <person name="Palaniappan K."/>
            <person name="Land M."/>
            <person name="Hauser L."/>
            <person name="Chang Y.J."/>
            <person name="Jeffries C.D."/>
            <person name="Brambilla E."/>
            <person name="Rohde M."/>
            <person name="Goker M."/>
            <person name="Detter J.C."/>
            <person name="Woyke T."/>
            <person name="Bristow J."/>
            <person name="Eisen J.A."/>
            <person name="Markowitz V."/>
            <person name="Hugenholtz P."/>
            <person name="Kyrpides N.C."/>
            <person name="Klenk H.P."/>
        </authorList>
    </citation>
    <scope>NUCLEOTIDE SEQUENCE [LARGE SCALE GENOMIC DNA]</scope>
    <source>
        <strain evidence="5">DSM 17365 / JCM 13257 / WB4</strain>
    </source>
</reference>
<dbReference type="Proteomes" id="UP000008718">
    <property type="component" value="Chromosome"/>
</dbReference>
<organism evidence="4 5">
    <name type="scientific">Paludibacter propionicigenes (strain DSM 17365 / JCM 13257 / WB4)</name>
    <dbReference type="NCBI Taxonomy" id="694427"/>
    <lineage>
        <taxon>Bacteria</taxon>
        <taxon>Pseudomonadati</taxon>
        <taxon>Bacteroidota</taxon>
        <taxon>Bacteroidia</taxon>
        <taxon>Bacteroidales</taxon>
        <taxon>Paludibacteraceae</taxon>
        <taxon>Paludibacter</taxon>
    </lineage>
</organism>
<accession>E4T2X6</accession>
<evidence type="ECO:0000256" key="3">
    <source>
        <dbReference type="ARBA" id="ARBA00022837"/>
    </source>
</evidence>
<dbReference type="InterPro" id="IPR014718">
    <property type="entry name" value="GH-type_carb-bd"/>
</dbReference>
<dbReference type="eggNOG" id="COG2017">
    <property type="taxonomic scope" value="Bacteria"/>
</dbReference>
<dbReference type="InterPro" id="IPR011013">
    <property type="entry name" value="Gal_mutarotase_sf_dom"/>
</dbReference>
<dbReference type="GO" id="GO:0016853">
    <property type="term" value="F:isomerase activity"/>
    <property type="evidence" value="ECO:0007669"/>
    <property type="project" value="InterPro"/>
</dbReference>
<dbReference type="AlphaFoldDB" id="E4T2X6"/>
<dbReference type="KEGG" id="ppn:Palpr_0920"/>
<proteinExistence type="predicted"/>
<dbReference type="Gene3D" id="2.70.98.10">
    <property type="match status" value="1"/>
</dbReference>
<sequence length="332" mass="37660">MKIEKISWQGIDAVLLETKVYEAIIVPSVGANLVKLYNKELDIDILRTPTAEEMETFLNRPQIFGVPLLFPPNRIEDGKYTYAGTEYQYPITIPAQNNYHHGIIKSQPFTITRTRISDDAAEVEASFFSNKVNNDIFLDFPHDFVCKMRFILTDNELTHIVTFCNNSAKSMPLGVGYHTPILLPFSKNTDKSDYKLRLSAGKRWELSERGLPTGNLLNLSDEESLLRTEGMAVTGKPIEIALTDEALIDNEKPYHGAILTNTKDNISVYYEVDSQFKHWTLWNNGGEVDWVCPEPQTWAINAPNLNLPKNITGFQTVESGKSWSGTTRFYVK</sequence>
<dbReference type="STRING" id="694427.Palpr_0920"/>
<name>E4T2X6_PALPW</name>
<dbReference type="CDD" id="cd01081">
    <property type="entry name" value="Aldose_epim"/>
    <property type="match status" value="1"/>
</dbReference>
<evidence type="ECO:0000256" key="1">
    <source>
        <dbReference type="ARBA" id="ARBA00001913"/>
    </source>
</evidence>
<dbReference type="GO" id="GO:0030246">
    <property type="term" value="F:carbohydrate binding"/>
    <property type="evidence" value="ECO:0007669"/>
    <property type="project" value="InterPro"/>
</dbReference>
<evidence type="ECO:0000313" key="4">
    <source>
        <dbReference type="EMBL" id="ADQ79070.1"/>
    </source>
</evidence>
<comment type="cofactor">
    <cofactor evidence="1">
        <name>Ca(2+)</name>
        <dbReference type="ChEBI" id="CHEBI:29108"/>
    </cofactor>
</comment>
<reference key="1">
    <citation type="submission" date="2010-11" db="EMBL/GenBank/DDBJ databases">
        <title>The complete genome of Paludibacter propionicigenes DSM 17365.</title>
        <authorList>
            <consortium name="US DOE Joint Genome Institute (JGI-PGF)"/>
            <person name="Lucas S."/>
            <person name="Copeland A."/>
            <person name="Lapidus A."/>
            <person name="Bruce D."/>
            <person name="Goodwin L."/>
            <person name="Pitluck S."/>
            <person name="Kyrpides N."/>
            <person name="Mavromatis K."/>
            <person name="Ivanova N."/>
            <person name="Munk A.C."/>
            <person name="Brettin T."/>
            <person name="Detter J.C."/>
            <person name="Han C."/>
            <person name="Tapia R."/>
            <person name="Land M."/>
            <person name="Hauser L."/>
            <person name="Markowitz V."/>
            <person name="Cheng J.-F."/>
            <person name="Hugenholtz P."/>
            <person name="Woyke T."/>
            <person name="Wu D."/>
            <person name="Gronow S."/>
            <person name="Wellnitz S."/>
            <person name="Brambilla E."/>
            <person name="Klenk H.-P."/>
            <person name="Eisen J.A."/>
        </authorList>
    </citation>
    <scope>NUCLEOTIDE SEQUENCE</scope>
    <source>
        <strain>WB4</strain>
    </source>
</reference>
<dbReference type="SUPFAM" id="SSF74650">
    <property type="entry name" value="Galactose mutarotase-like"/>
    <property type="match status" value="1"/>
</dbReference>
<dbReference type="Pfam" id="PF01263">
    <property type="entry name" value="Aldose_epim"/>
    <property type="match status" value="1"/>
</dbReference>
<gene>
    <name evidence="4" type="ordered locus">Palpr_0920</name>
</gene>